<comment type="caution">
    <text evidence="1">The sequence shown here is derived from an EMBL/GenBank/DDBJ whole genome shotgun (WGS) entry which is preliminary data.</text>
</comment>
<organism evidence="1">
    <name type="scientific">bioreactor metagenome</name>
    <dbReference type="NCBI Taxonomy" id="1076179"/>
    <lineage>
        <taxon>unclassified sequences</taxon>
        <taxon>metagenomes</taxon>
        <taxon>ecological metagenomes</taxon>
    </lineage>
</organism>
<evidence type="ECO:0000313" key="1">
    <source>
        <dbReference type="EMBL" id="MPN49271.1"/>
    </source>
</evidence>
<proteinExistence type="predicted"/>
<accession>A0A645ID51</accession>
<sequence>MIAIEQGCRHQGTFDEAQIAAFLVLEQLIPKRLIPVHFGDDRTDLDPEIPAGFKPTPPVDQAVAIPFERSHEDRHPLATSGDRCL</sequence>
<dbReference type="AlphaFoldDB" id="A0A645ID51"/>
<name>A0A645ID51_9ZZZZ</name>
<reference evidence="1" key="1">
    <citation type="submission" date="2019-08" db="EMBL/GenBank/DDBJ databases">
        <authorList>
            <person name="Kucharzyk K."/>
            <person name="Murdoch R.W."/>
            <person name="Higgins S."/>
            <person name="Loffler F."/>
        </authorList>
    </citation>
    <scope>NUCLEOTIDE SEQUENCE</scope>
</reference>
<protein>
    <submittedName>
        <fullName evidence="1">Uncharacterized protein</fullName>
    </submittedName>
</protein>
<dbReference type="EMBL" id="VSSQ01112355">
    <property type="protein sequence ID" value="MPN49271.1"/>
    <property type="molecule type" value="Genomic_DNA"/>
</dbReference>
<gene>
    <name evidence="1" type="ORF">SDC9_196888</name>
</gene>